<dbReference type="InterPro" id="IPR000587">
    <property type="entry name" value="Creatinase_N"/>
</dbReference>
<dbReference type="GO" id="GO:0004177">
    <property type="term" value="F:aminopeptidase activity"/>
    <property type="evidence" value="ECO:0007669"/>
    <property type="project" value="UniProtKB-KW"/>
</dbReference>
<dbReference type="Gene3D" id="3.40.350.10">
    <property type="entry name" value="Creatinase/prolidase N-terminal domain"/>
    <property type="match status" value="1"/>
</dbReference>
<organism evidence="3 4">
    <name type="scientific">Pyramidobacter porci</name>
    <dbReference type="NCBI Taxonomy" id="2605789"/>
    <lineage>
        <taxon>Bacteria</taxon>
        <taxon>Thermotogati</taxon>
        <taxon>Synergistota</taxon>
        <taxon>Synergistia</taxon>
        <taxon>Synergistales</taxon>
        <taxon>Dethiosulfovibrionaceae</taxon>
        <taxon>Pyramidobacter</taxon>
    </lineage>
</organism>
<dbReference type="SUPFAM" id="SSF55920">
    <property type="entry name" value="Creatinase/aminopeptidase"/>
    <property type="match status" value="1"/>
</dbReference>
<dbReference type="Pfam" id="PF01321">
    <property type="entry name" value="Creatinase_N"/>
    <property type="match status" value="1"/>
</dbReference>
<accession>A0A6L5Y8N0</accession>
<dbReference type="SUPFAM" id="SSF53092">
    <property type="entry name" value="Creatinase/prolidase N-terminal domain"/>
    <property type="match status" value="1"/>
</dbReference>
<dbReference type="InterPro" id="IPR036005">
    <property type="entry name" value="Creatinase/aminopeptidase-like"/>
</dbReference>
<evidence type="ECO:0000313" key="3">
    <source>
        <dbReference type="EMBL" id="MST54659.1"/>
    </source>
</evidence>
<sequence length="371" mass="40801">MPLESYMENRLVGLRKKLLEEKLDALLLIDSESSGWENLFYYSGFHGSSAVVAVTQERAVLATDSRYLTQAAQQSPFEIRAVKTGESQVATAGRLLDELKIRRCGYDGAMLCAQTYLALSEFSVEWRDFSAAMAEQRRHKDAREIELIARAADIASAAYLETLPLVRPGMREKEFAKLLELNIARHDGEGVWHKSDMIVASGVRSAMPHGVASSKKMELGDQVTVDYGAIFGAYMSDLTRNFSLGAPKDAEFLEIHEVLLKAHRDSAALLKPGARGCDVHAAAAKVIADAGYGAYFGHGLGHSFGLEIHEAPRLSPLYQGTLRCGDVITVEPGIYIPDRGGLRIEDDYLITEDGARRLSANLPQEFVRLPL</sequence>
<dbReference type="InterPro" id="IPR000994">
    <property type="entry name" value="Pept_M24"/>
</dbReference>
<keyword evidence="3" id="KW-0378">Hydrolase</keyword>
<dbReference type="Proteomes" id="UP000473699">
    <property type="component" value="Unassembled WGS sequence"/>
</dbReference>
<keyword evidence="3" id="KW-0645">Protease</keyword>
<dbReference type="PANTHER" id="PTHR46112:SF3">
    <property type="entry name" value="AMINOPEPTIDASE YPDF"/>
    <property type="match status" value="1"/>
</dbReference>
<keyword evidence="3" id="KW-0031">Aminopeptidase</keyword>
<dbReference type="Gene3D" id="3.90.230.10">
    <property type="entry name" value="Creatinase/methionine aminopeptidase superfamily"/>
    <property type="match status" value="1"/>
</dbReference>
<gene>
    <name evidence="3" type="ORF">FYJ74_01140</name>
</gene>
<feature type="domain" description="Peptidase M24" evidence="1">
    <location>
        <begin position="146"/>
        <end position="352"/>
    </location>
</feature>
<dbReference type="RefSeq" id="WP_154527786.1">
    <property type="nucleotide sequence ID" value="NZ_JAXDZJ010000143.1"/>
</dbReference>
<feature type="domain" description="Creatinase N-terminal" evidence="2">
    <location>
        <begin position="10"/>
        <end position="137"/>
    </location>
</feature>
<dbReference type="PANTHER" id="PTHR46112">
    <property type="entry name" value="AMINOPEPTIDASE"/>
    <property type="match status" value="1"/>
</dbReference>
<dbReference type="AlphaFoldDB" id="A0A6L5Y8N0"/>
<dbReference type="EMBL" id="VUNH01000001">
    <property type="protein sequence ID" value="MST54659.1"/>
    <property type="molecule type" value="Genomic_DNA"/>
</dbReference>
<comment type="caution">
    <text evidence="3">The sequence shown here is derived from an EMBL/GenBank/DDBJ whole genome shotgun (WGS) entry which is preliminary data.</text>
</comment>
<dbReference type="Pfam" id="PF00557">
    <property type="entry name" value="Peptidase_M24"/>
    <property type="match status" value="1"/>
</dbReference>
<reference evidence="3 4" key="1">
    <citation type="submission" date="2019-08" db="EMBL/GenBank/DDBJ databases">
        <title>In-depth cultivation of the pig gut microbiome towards novel bacterial diversity and tailored functional studies.</title>
        <authorList>
            <person name="Wylensek D."/>
            <person name="Hitch T.C.A."/>
            <person name="Clavel T."/>
        </authorList>
    </citation>
    <scope>NUCLEOTIDE SEQUENCE [LARGE SCALE GENOMIC DNA]</scope>
    <source>
        <strain evidence="3 4">SM-530-WT-4B</strain>
    </source>
</reference>
<proteinExistence type="predicted"/>
<dbReference type="InterPro" id="IPR029149">
    <property type="entry name" value="Creatin/AminoP/Spt16_N"/>
</dbReference>
<evidence type="ECO:0000259" key="2">
    <source>
        <dbReference type="Pfam" id="PF01321"/>
    </source>
</evidence>
<evidence type="ECO:0000313" key="4">
    <source>
        <dbReference type="Proteomes" id="UP000473699"/>
    </source>
</evidence>
<protein>
    <submittedName>
        <fullName evidence="3">Aminopeptidase P family protein</fullName>
    </submittedName>
</protein>
<evidence type="ECO:0000259" key="1">
    <source>
        <dbReference type="Pfam" id="PF00557"/>
    </source>
</evidence>
<name>A0A6L5Y8N0_9BACT</name>
<dbReference type="InterPro" id="IPR050659">
    <property type="entry name" value="Peptidase_M24B"/>
</dbReference>
<keyword evidence="4" id="KW-1185">Reference proteome</keyword>